<sequence>MNGLMMQKKLLISSLIVHADRHHGDTEIVSRRVEGDIHRYTFRDCHRRARQMANVLTSLGVKPSDRIGTLAWNGYRHLELYYGVSGMGAILHTINPRLHEDQVAYIANHAEDQYIFFDLTFLPLIKAVAGRCKTVKAFIAMTDHAHMPKDAGIDDLLCYEDLIQQCSSDYSWPILDEDAASTLCYTSGTTGNPKGVLYSHRSSMLHTYAAALPDALNCSARDVILPVVPMFHVNAWGLPYIACMVGAKLVFPGPALDGKSLYELLEAEQVTLSAGVPTVWQSLLSHVEETGQSFSSMRRTIIGGAACTPAMLRKFQETYGVAVLHAWGMTELSPMGTICTMKARHLEMSLEERHAVQSKQGRVVFGVDIKIVGEDGMELPWDGATSGDLLVRGPSVVCNYFRNEGDSPLQFDDEGQAWFPSGDVATIDSDGFMQITDRSKDVIKSGGEWIGSIDLENIAMAHPAVSMAACIAARHPKWDERPLLVVVRKTGTELSREQLLGFYEGKIAKWWTPDDVVFIDEIPLGATGKILESVARALRRVPDAASGTPTHRLTQCPMELRLRVSGTFGVDSARATVTHRAAFCESPCRARPANRLLGDMQRNTCRCCVRTLWFRCRSSPRLRFRRY</sequence>
<dbReference type="NCBIfam" id="NF004837">
    <property type="entry name" value="PRK06187.1"/>
    <property type="match status" value="1"/>
</dbReference>
<evidence type="ECO:0000313" key="7">
    <source>
        <dbReference type="EMBL" id="SOE49696.1"/>
    </source>
</evidence>
<organism evidence="7 8">
    <name type="scientific">Caballeronia arationis</name>
    <dbReference type="NCBI Taxonomy" id="1777142"/>
    <lineage>
        <taxon>Bacteria</taxon>
        <taxon>Pseudomonadati</taxon>
        <taxon>Pseudomonadota</taxon>
        <taxon>Betaproteobacteria</taxon>
        <taxon>Burkholderiales</taxon>
        <taxon>Burkholderiaceae</taxon>
        <taxon>Caballeronia</taxon>
    </lineage>
</organism>
<dbReference type="GO" id="GO:0006631">
    <property type="term" value="P:fatty acid metabolic process"/>
    <property type="evidence" value="ECO:0007669"/>
    <property type="project" value="UniProtKB-KW"/>
</dbReference>
<dbReference type="InterPro" id="IPR020845">
    <property type="entry name" value="AMP-binding_CS"/>
</dbReference>
<evidence type="ECO:0000259" key="6">
    <source>
        <dbReference type="Pfam" id="PF13193"/>
    </source>
</evidence>
<dbReference type="PANTHER" id="PTHR43859:SF4">
    <property type="entry name" value="BUTANOATE--COA LIGASE AAE1-RELATED"/>
    <property type="match status" value="1"/>
</dbReference>
<dbReference type="Proteomes" id="UP000219522">
    <property type="component" value="Unassembled WGS sequence"/>
</dbReference>
<dbReference type="InterPro" id="IPR025110">
    <property type="entry name" value="AMP-bd_C"/>
</dbReference>
<dbReference type="NCBIfam" id="NF005426">
    <property type="entry name" value="PRK07008.1"/>
    <property type="match status" value="1"/>
</dbReference>
<keyword evidence="8" id="KW-1185">Reference proteome</keyword>
<gene>
    <name evidence="7" type="ORF">SAMN05446927_0372</name>
</gene>
<dbReference type="GO" id="GO:0016874">
    <property type="term" value="F:ligase activity"/>
    <property type="evidence" value="ECO:0007669"/>
    <property type="project" value="UniProtKB-KW"/>
</dbReference>
<evidence type="ECO:0000256" key="2">
    <source>
        <dbReference type="ARBA" id="ARBA00022598"/>
    </source>
</evidence>
<dbReference type="Gene3D" id="3.30.300.30">
    <property type="match status" value="1"/>
</dbReference>
<comment type="caution">
    <text evidence="7">The sequence shown here is derived from an EMBL/GenBank/DDBJ whole genome shotgun (WGS) entry which is preliminary data.</text>
</comment>
<dbReference type="EMBL" id="OCSU01000001">
    <property type="protein sequence ID" value="SOE49696.1"/>
    <property type="molecule type" value="Genomic_DNA"/>
</dbReference>
<dbReference type="Pfam" id="PF13193">
    <property type="entry name" value="AMP-binding_C"/>
    <property type="match status" value="1"/>
</dbReference>
<evidence type="ECO:0000256" key="4">
    <source>
        <dbReference type="ARBA" id="ARBA00023098"/>
    </source>
</evidence>
<reference evidence="7 8" key="1">
    <citation type="submission" date="2017-09" db="EMBL/GenBank/DDBJ databases">
        <authorList>
            <person name="Varghese N."/>
            <person name="Submissions S."/>
        </authorList>
    </citation>
    <scope>NUCLEOTIDE SEQUENCE [LARGE SCALE GENOMIC DNA]</scope>
    <source>
        <strain evidence="7 8">OK806</strain>
    </source>
</reference>
<name>A0A7Z7I3M8_9BURK</name>
<evidence type="ECO:0000256" key="1">
    <source>
        <dbReference type="ARBA" id="ARBA00006432"/>
    </source>
</evidence>
<dbReference type="PROSITE" id="PS00455">
    <property type="entry name" value="AMP_BINDING"/>
    <property type="match status" value="1"/>
</dbReference>
<evidence type="ECO:0000259" key="5">
    <source>
        <dbReference type="Pfam" id="PF00501"/>
    </source>
</evidence>
<dbReference type="InterPro" id="IPR045851">
    <property type="entry name" value="AMP-bd_C_sf"/>
</dbReference>
<dbReference type="Gene3D" id="3.40.50.12780">
    <property type="entry name" value="N-terminal domain of ligase-like"/>
    <property type="match status" value="1"/>
</dbReference>
<evidence type="ECO:0000256" key="3">
    <source>
        <dbReference type="ARBA" id="ARBA00022832"/>
    </source>
</evidence>
<proteinExistence type="inferred from homology"/>
<dbReference type="SUPFAM" id="SSF56801">
    <property type="entry name" value="Acetyl-CoA synthetase-like"/>
    <property type="match status" value="1"/>
</dbReference>
<comment type="similarity">
    <text evidence="1">Belongs to the ATP-dependent AMP-binding enzyme family.</text>
</comment>
<keyword evidence="4" id="KW-0443">Lipid metabolism</keyword>
<keyword evidence="3" id="KW-0276">Fatty acid metabolism</keyword>
<feature type="domain" description="AMP-dependent synthetase/ligase" evidence="5">
    <location>
        <begin position="19"/>
        <end position="401"/>
    </location>
</feature>
<dbReference type="Pfam" id="PF00501">
    <property type="entry name" value="AMP-binding"/>
    <property type="match status" value="1"/>
</dbReference>
<evidence type="ECO:0000313" key="8">
    <source>
        <dbReference type="Proteomes" id="UP000219522"/>
    </source>
</evidence>
<accession>A0A7Z7I3M8</accession>
<keyword evidence="2" id="KW-0436">Ligase</keyword>
<feature type="domain" description="AMP-binding enzyme C-terminal" evidence="6">
    <location>
        <begin position="455"/>
        <end position="529"/>
    </location>
</feature>
<dbReference type="CDD" id="cd12119">
    <property type="entry name" value="ttLC_FACS_AlkK_like"/>
    <property type="match status" value="1"/>
</dbReference>
<dbReference type="InterPro" id="IPR000873">
    <property type="entry name" value="AMP-dep_synth/lig_dom"/>
</dbReference>
<dbReference type="PANTHER" id="PTHR43859">
    <property type="entry name" value="ACYL-ACTIVATING ENZYME"/>
    <property type="match status" value="1"/>
</dbReference>
<dbReference type="InterPro" id="IPR042099">
    <property type="entry name" value="ANL_N_sf"/>
</dbReference>
<dbReference type="AlphaFoldDB" id="A0A7Z7I3M8"/>
<protein>
    <submittedName>
        <fullName evidence="7">Fatty-acyl-CoA synthase</fullName>
    </submittedName>
</protein>